<keyword evidence="3 9" id="KW-0479">Metal-binding</keyword>
<dbReference type="InterPro" id="IPR005936">
    <property type="entry name" value="FtsH"/>
</dbReference>
<evidence type="ECO:0000313" key="14">
    <source>
        <dbReference type="Proteomes" id="UP000825258"/>
    </source>
</evidence>
<keyword evidence="14" id="KW-1185">Reference proteome</keyword>
<organism evidence="13 14">
    <name type="scientific">Flavobacterium okayamense</name>
    <dbReference type="NCBI Taxonomy" id="2830782"/>
    <lineage>
        <taxon>Bacteria</taxon>
        <taxon>Pseudomonadati</taxon>
        <taxon>Bacteroidota</taxon>
        <taxon>Flavobacteriia</taxon>
        <taxon>Flavobacteriales</taxon>
        <taxon>Flavobacteriaceae</taxon>
        <taxon>Flavobacterium</taxon>
    </lineage>
</organism>
<protein>
    <recommendedName>
        <fullName evidence="9">ATP-dependent zinc metalloprotease FtsH</fullName>
        <ecNumber evidence="9">3.4.24.-</ecNumber>
    </recommendedName>
</protein>
<keyword evidence="9" id="KW-1133">Transmembrane helix</keyword>
<evidence type="ECO:0000256" key="6">
    <source>
        <dbReference type="ARBA" id="ARBA00022833"/>
    </source>
</evidence>
<dbReference type="InterPro" id="IPR050928">
    <property type="entry name" value="ATP-dep_Zn_Metalloprotease"/>
</dbReference>
<dbReference type="InterPro" id="IPR003960">
    <property type="entry name" value="ATPase_AAA_CS"/>
</dbReference>
<feature type="binding site" evidence="9">
    <location>
        <position position="456"/>
    </location>
    <ligand>
        <name>Zn(2+)</name>
        <dbReference type="ChEBI" id="CHEBI:29105"/>
        <note>catalytic</note>
    </ligand>
</feature>
<dbReference type="EMBL" id="AP024749">
    <property type="protein sequence ID" value="BCY29526.1"/>
    <property type="molecule type" value="Genomic_DNA"/>
</dbReference>
<dbReference type="Gene3D" id="1.20.58.760">
    <property type="entry name" value="Peptidase M41"/>
    <property type="match status" value="1"/>
</dbReference>
<comment type="cofactor">
    <cofactor evidence="9">
        <name>Zn(2+)</name>
        <dbReference type="ChEBI" id="CHEBI:29105"/>
    </cofactor>
    <text evidence="9">Binds 1 zinc ion per subunit.</text>
</comment>
<name>A0ABM7S9U3_9FLAO</name>
<dbReference type="Pfam" id="PF00004">
    <property type="entry name" value="AAA"/>
    <property type="match status" value="1"/>
</dbReference>
<dbReference type="CDD" id="cd19501">
    <property type="entry name" value="RecA-like_FtsH"/>
    <property type="match status" value="1"/>
</dbReference>
<evidence type="ECO:0000313" key="13">
    <source>
        <dbReference type="EMBL" id="BCY29526.1"/>
    </source>
</evidence>
<dbReference type="Gene3D" id="1.10.8.60">
    <property type="match status" value="1"/>
</dbReference>
<dbReference type="SMART" id="SM00382">
    <property type="entry name" value="AAA"/>
    <property type="match status" value="1"/>
</dbReference>
<comment type="similarity">
    <text evidence="9">In the central section; belongs to the AAA ATPase family.</text>
</comment>
<reference evidence="13 14" key="1">
    <citation type="submission" date="2021-06" db="EMBL/GenBank/DDBJ databases">
        <title>Whole genome sequences of Flavobacterium sp. KK2020170 and assembly.</title>
        <authorList>
            <person name="Kitahara K."/>
            <person name="Miyoshi S."/>
            <person name="Uesaka K."/>
        </authorList>
    </citation>
    <scope>NUCLEOTIDE SEQUENCE [LARGE SCALE GENOMIC DNA]</scope>
    <source>
        <strain evidence="13 14">KK2020170</strain>
    </source>
</reference>
<evidence type="ECO:0000256" key="9">
    <source>
        <dbReference type="HAMAP-Rule" id="MF_01458"/>
    </source>
</evidence>
<dbReference type="Proteomes" id="UP000825258">
    <property type="component" value="Chromosome"/>
</dbReference>
<dbReference type="HAMAP" id="MF_01458">
    <property type="entry name" value="FtsH"/>
    <property type="match status" value="1"/>
</dbReference>
<accession>A0ABM7S9U3</accession>
<proteinExistence type="inferred from homology"/>
<dbReference type="PROSITE" id="PS00674">
    <property type="entry name" value="AAA"/>
    <property type="match status" value="1"/>
</dbReference>
<feature type="binding site" evidence="9">
    <location>
        <position position="531"/>
    </location>
    <ligand>
        <name>Zn(2+)</name>
        <dbReference type="ChEBI" id="CHEBI:29105"/>
        <note>catalytic</note>
    </ligand>
</feature>
<dbReference type="InterPro" id="IPR041569">
    <property type="entry name" value="AAA_lid_3"/>
</dbReference>
<dbReference type="PANTHER" id="PTHR43655">
    <property type="entry name" value="ATP-DEPENDENT PROTEASE"/>
    <property type="match status" value="1"/>
</dbReference>
<keyword evidence="8 9" id="KW-0482">Metalloprotease</keyword>
<comment type="similarity">
    <text evidence="10">Belongs to the AAA ATPase family.</text>
</comment>
<feature type="transmembrane region" description="Helical" evidence="9">
    <location>
        <begin position="135"/>
        <end position="155"/>
    </location>
</feature>
<dbReference type="Gene3D" id="3.40.1690.20">
    <property type="match status" value="1"/>
</dbReference>
<evidence type="ECO:0000256" key="8">
    <source>
        <dbReference type="ARBA" id="ARBA00023049"/>
    </source>
</evidence>
<sequence>MSKENNKKNNSNLKFSPWMIYGLFIVMFLGISLFGNGFDFSNPRPTTLSKFHQYLDSGQVAKVVFTNNRANIFLKEEALKNKTHEKVSKDVFGKPNTKGPQYFTEIGNSELFQKSLEEQGKKDPNFIYEKEPESMWGEVLSILLPFLLIGALWIFMMRRMSGGSGGGGGQIFSIGKSKAKLFDEKTDTKVTFENVAGLEGAKEEIEEIVEFLKNPDRYTSLGGKIPKGALLVGPPGTGKTLLAKAVAGEAKVPFFSLSGSDFVEMFVGVGASRVRDLFKQAKEKSPSIIFIDEIDAVGRARGKNNMTGANDERENTLNQLLTEMDGFGGNSNVIVLAATNRADVLDKALLRPGRFDRQIYVDLPDIRERKEIFEVHLKPIKKAEELDVEFLAKQTPGFSGADIANVCNEAALIAARKNKKAVDKQDFLDAVDRIIGGLEKKNKIVTPEEKRAIAIHEAGHATVSWMLEHAAPLVKVTIVPRGQSLGAAWYLPEERLIVRPEQMLDEMCATMGGRAAEKVIFNKISTGALSDLEKVTKQARAMVTIYGLNDKLGNITYYDSSGQSEYNFSKPYSEETAQIIDKEISELIETQYKRAIKILDENKDKLNQLADILIEKEVIFKDDLESIFGMRPFENNSNTKAEEKSDEIGNSPSESA</sequence>
<evidence type="ECO:0000256" key="11">
    <source>
        <dbReference type="SAM" id="MobiDB-lite"/>
    </source>
</evidence>
<evidence type="ECO:0000256" key="3">
    <source>
        <dbReference type="ARBA" id="ARBA00022723"/>
    </source>
</evidence>
<comment type="function">
    <text evidence="9">Acts as a processive, ATP-dependent zinc metallopeptidase for both cytoplasmic and membrane proteins. Plays a role in the quality control of integral membrane proteins.</text>
</comment>
<dbReference type="Gene3D" id="3.40.50.300">
    <property type="entry name" value="P-loop containing nucleotide triphosphate hydrolases"/>
    <property type="match status" value="1"/>
</dbReference>
<dbReference type="SUPFAM" id="SSF52540">
    <property type="entry name" value="P-loop containing nucleoside triphosphate hydrolases"/>
    <property type="match status" value="1"/>
</dbReference>
<dbReference type="InterPro" id="IPR037219">
    <property type="entry name" value="Peptidase_M41-like"/>
</dbReference>
<keyword evidence="9" id="KW-1003">Cell membrane</keyword>
<evidence type="ECO:0000256" key="4">
    <source>
        <dbReference type="ARBA" id="ARBA00022741"/>
    </source>
</evidence>
<keyword evidence="9" id="KW-0812">Transmembrane</keyword>
<feature type="region of interest" description="Disordered" evidence="11">
    <location>
        <begin position="631"/>
        <end position="656"/>
    </location>
</feature>
<dbReference type="EC" id="3.4.24.-" evidence="9"/>
<evidence type="ECO:0000256" key="1">
    <source>
        <dbReference type="ARBA" id="ARBA00010044"/>
    </source>
</evidence>
<feature type="active site" evidence="9">
    <location>
        <position position="457"/>
    </location>
</feature>
<dbReference type="NCBIfam" id="TIGR01241">
    <property type="entry name" value="FtsH_fam"/>
    <property type="match status" value="1"/>
</dbReference>
<keyword evidence="4 9" id="KW-0547">Nucleotide-binding</keyword>
<dbReference type="InterPro" id="IPR000642">
    <property type="entry name" value="Peptidase_M41"/>
</dbReference>
<dbReference type="PANTHER" id="PTHR43655:SF2">
    <property type="entry name" value="AFG3 LIKE MATRIX AAA PEPTIDASE SUBUNIT 2, ISOFORM A"/>
    <property type="match status" value="1"/>
</dbReference>
<keyword evidence="5 9" id="KW-0378">Hydrolase</keyword>
<gene>
    <name evidence="9 13" type="primary">ftsH</name>
    <name evidence="13" type="ORF">KK2020170_23940</name>
</gene>
<dbReference type="InterPro" id="IPR003959">
    <property type="entry name" value="ATPase_AAA_core"/>
</dbReference>
<comment type="subcellular location">
    <subcellularLocation>
        <location evidence="9">Cell membrane</location>
        <topology evidence="9">Multi-pass membrane protein</topology>
        <orientation evidence="9">Cytoplasmic side</orientation>
    </subcellularLocation>
</comment>
<keyword evidence="7 9" id="KW-0067">ATP-binding</keyword>
<evidence type="ECO:0000256" key="2">
    <source>
        <dbReference type="ARBA" id="ARBA00022670"/>
    </source>
</evidence>
<dbReference type="Pfam" id="PF17862">
    <property type="entry name" value="AAA_lid_3"/>
    <property type="match status" value="1"/>
</dbReference>
<dbReference type="GO" id="GO:0008237">
    <property type="term" value="F:metallopeptidase activity"/>
    <property type="evidence" value="ECO:0007669"/>
    <property type="project" value="UniProtKB-KW"/>
</dbReference>
<feature type="binding site" evidence="9">
    <location>
        <position position="460"/>
    </location>
    <ligand>
        <name>Zn(2+)</name>
        <dbReference type="ChEBI" id="CHEBI:29105"/>
        <note>catalytic</note>
    </ligand>
</feature>
<evidence type="ECO:0000256" key="5">
    <source>
        <dbReference type="ARBA" id="ARBA00022801"/>
    </source>
</evidence>
<evidence type="ECO:0000259" key="12">
    <source>
        <dbReference type="SMART" id="SM00382"/>
    </source>
</evidence>
<dbReference type="Pfam" id="PF06480">
    <property type="entry name" value="FtsH_ext"/>
    <property type="match status" value="1"/>
</dbReference>
<comment type="subunit">
    <text evidence="9">Homohexamer.</text>
</comment>
<keyword evidence="9" id="KW-0472">Membrane</keyword>
<dbReference type="RefSeq" id="WP_221258599.1">
    <property type="nucleotide sequence ID" value="NZ_AP024749.1"/>
</dbReference>
<dbReference type="SUPFAM" id="SSF140990">
    <property type="entry name" value="FtsH protease domain-like"/>
    <property type="match status" value="1"/>
</dbReference>
<dbReference type="InterPro" id="IPR011546">
    <property type="entry name" value="Pept_M41_FtsH_extracell"/>
</dbReference>
<evidence type="ECO:0000256" key="7">
    <source>
        <dbReference type="ARBA" id="ARBA00022840"/>
    </source>
</evidence>
<dbReference type="InterPro" id="IPR027417">
    <property type="entry name" value="P-loop_NTPase"/>
</dbReference>
<comment type="similarity">
    <text evidence="1 9">In the C-terminal section; belongs to the peptidase M41 family.</text>
</comment>
<feature type="domain" description="AAA+ ATPase" evidence="12">
    <location>
        <begin position="225"/>
        <end position="365"/>
    </location>
</feature>
<feature type="transmembrane region" description="Helical" evidence="9">
    <location>
        <begin position="20"/>
        <end position="38"/>
    </location>
</feature>
<dbReference type="InterPro" id="IPR003593">
    <property type="entry name" value="AAA+_ATPase"/>
</dbReference>
<dbReference type="Pfam" id="PF01434">
    <property type="entry name" value="Peptidase_M41"/>
    <property type="match status" value="1"/>
</dbReference>
<feature type="binding site" evidence="9">
    <location>
        <begin position="233"/>
        <end position="240"/>
    </location>
    <ligand>
        <name>ATP</name>
        <dbReference type="ChEBI" id="CHEBI:30616"/>
    </ligand>
</feature>
<evidence type="ECO:0000256" key="10">
    <source>
        <dbReference type="RuleBase" id="RU003651"/>
    </source>
</evidence>
<keyword evidence="6 9" id="KW-0862">Zinc</keyword>
<keyword evidence="2 9" id="KW-0645">Protease</keyword>